<organism evidence="2 3">
    <name type="scientific">Fibrella forsythiae</name>
    <dbReference type="NCBI Taxonomy" id="2817061"/>
    <lineage>
        <taxon>Bacteria</taxon>
        <taxon>Pseudomonadati</taxon>
        <taxon>Bacteroidota</taxon>
        <taxon>Cytophagia</taxon>
        <taxon>Cytophagales</taxon>
        <taxon>Spirosomataceae</taxon>
        <taxon>Fibrella</taxon>
    </lineage>
</organism>
<comment type="caution">
    <text evidence="2">The sequence shown here is derived from an EMBL/GenBank/DDBJ whole genome shotgun (WGS) entry which is preliminary data.</text>
</comment>
<dbReference type="Gene3D" id="3.40.1360.10">
    <property type="match status" value="1"/>
</dbReference>
<dbReference type="InterPro" id="IPR041487">
    <property type="entry name" value="HEPN/Toprim-NTD1"/>
</dbReference>
<reference evidence="2 3" key="1">
    <citation type="submission" date="2021-03" db="EMBL/GenBank/DDBJ databases">
        <title>Fibrella sp. HMF5405 genome sequencing and assembly.</title>
        <authorList>
            <person name="Kang H."/>
            <person name="Kim H."/>
            <person name="Bae S."/>
            <person name="Joh K."/>
        </authorList>
    </citation>
    <scope>NUCLEOTIDE SEQUENCE [LARGE SCALE GENOMIC DNA]</scope>
    <source>
        <strain evidence="2 3">HMF5405</strain>
    </source>
</reference>
<protein>
    <recommendedName>
        <fullName evidence="1">HEPN/Toprim N-terminal domain-containing protein</fullName>
    </recommendedName>
</protein>
<evidence type="ECO:0000313" key="2">
    <source>
        <dbReference type="EMBL" id="MBO0952120.1"/>
    </source>
</evidence>
<gene>
    <name evidence="2" type="ORF">J2I46_26295</name>
</gene>
<evidence type="ECO:0000313" key="3">
    <source>
        <dbReference type="Proteomes" id="UP000664628"/>
    </source>
</evidence>
<name>A0ABS3JQ34_9BACT</name>
<feature type="domain" description="HEPN/Toprim N-terminal" evidence="1">
    <location>
        <begin position="1"/>
        <end position="190"/>
    </location>
</feature>
<dbReference type="Proteomes" id="UP000664628">
    <property type="component" value="Unassembled WGS sequence"/>
</dbReference>
<dbReference type="Pfam" id="PF18871">
    <property type="entry name" value="HEPN_Toprim_N"/>
    <property type="match status" value="1"/>
</dbReference>
<keyword evidence="3" id="KW-1185">Reference proteome</keyword>
<evidence type="ECO:0000259" key="1">
    <source>
        <dbReference type="Pfam" id="PF18871"/>
    </source>
</evidence>
<proteinExistence type="predicted"/>
<dbReference type="RefSeq" id="WP_207332076.1">
    <property type="nucleotide sequence ID" value="NZ_JAFMYW010000010.1"/>
</dbReference>
<sequence>MGYYCELMMGDYPISSDRNEVNPYIAALFDVDDLYIYRRKKGDRNKIVWGDIEDKEENEMCAVFRASADIIKDRLIVLGFSYQRGEDDFYSSIADRISMLKQVFSGENNKRARSEISFLKKASYHTFFEALIYIFENKIQKKDLDNYKKNKNYKTLLYLFRNTNPFEDFPNSDARNVIRGLVEISPKNMLLEYDITEHLYSQLYDDKFPKTKEIYRDLILEDELPFEDRINEKIIILTEGSSDANILKRSLRLLYPHLSKYYSFMDFDNAAVQGGSGSLANNTKSFIGAGINNRIISLFDNDTAGYAATKQLSKLTIPENFRILHLPDIELASNYLTLGPTGLTHADINKCACSIELYFGKDVLMNNNDFYPIQWTGFEKGVGKYQGEIIEKAAVQQRFNKKLGKCESDKKLILSHDWEDMKKILQMIFSAFNE</sequence>
<dbReference type="EMBL" id="JAFMYW010000010">
    <property type="protein sequence ID" value="MBO0952120.1"/>
    <property type="molecule type" value="Genomic_DNA"/>
</dbReference>
<accession>A0ABS3JQ34</accession>